<reference evidence="1" key="1">
    <citation type="submission" date="2020-08" db="EMBL/GenBank/DDBJ databases">
        <title>Multicomponent nature underlies the extraordinary mechanical properties of spider dragline silk.</title>
        <authorList>
            <person name="Kono N."/>
            <person name="Nakamura H."/>
            <person name="Mori M."/>
            <person name="Yoshida Y."/>
            <person name="Ohtoshi R."/>
            <person name="Malay A.D."/>
            <person name="Moran D.A.P."/>
            <person name="Tomita M."/>
            <person name="Numata K."/>
            <person name="Arakawa K."/>
        </authorList>
    </citation>
    <scope>NUCLEOTIDE SEQUENCE</scope>
</reference>
<dbReference type="Proteomes" id="UP000887013">
    <property type="component" value="Unassembled WGS sequence"/>
</dbReference>
<organism evidence="1 2">
    <name type="scientific">Nephila pilipes</name>
    <name type="common">Giant wood spider</name>
    <name type="synonym">Nephila maculata</name>
    <dbReference type="NCBI Taxonomy" id="299642"/>
    <lineage>
        <taxon>Eukaryota</taxon>
        <taxon>Metazoa</taxon>
        <taxon>Ecdysozoa</taxon>
        <taxon>Arthropoda</taxon>
        <taxon>Chelicerata</taxon>
        <taxon>Arachnida</taxon>
        <taxon>Araneae</taxon>
        <taxon>Araneomorphae</taxon>
        <taxon>Entelegynae</taxon>
        <taxon>Araneoidea</taxon>
        <taxon>Nephilidae</taxon>
        <taxon>Nephila</taxon>
    </lineage>
</organism>
<comment type="caution">
    <text evidence="1">The sequence shown here is derived from an EMBL/GenBank/DDBJ whole genome shotgun (WGS) entry which is preliminary data.</text>
</comment>
<evidence type="ECO:0000313" key="2">
    <source>
        <dbReference type="Proteomes" id="UP000887013"/>
    </source>
</evidence>
<gene>
    <name evidence="1" type="ORF">NPIL_195851</name>
</gene>
<accession>A0A8X6NH92</accession>
<dbReference type="AlphaFoldDB" id="A0A8X6NH92"/>
<dbReference type="EMBL" id="BMAW01104423">
    <property type="protein sequence ID" value="GFT14239.1"/>
    <property type="molecule type" value="Genomic_DNA"/>
</dbReference>
<sequence length="118" mass="13502">MCDSDPTKPADWTSSRSVRIDTPSIFTQERESCHQSSTYHVRLHLATSKSISRHDTPKVGCTSLNACPFRSEWPKSAINLSSQHGSQISWAHFKIYTPFFIFPSLQLISVFRVIYRIL</sequence>
<name>A0A8X6NH92_NEPPI</name>
<keyword evidence="2" id="KW-1185">Reference proteome</keyword>
<evidence type="ECO:0000313" key="1">
    <source>
        <dbReference type="EMBL" id="GFT14239.1"/>
    </source>
</evidence>
<proteinExistence type="predicted"/>
<protein>
    <submittedName>
        <fullName evidence="1">Uncharacterized protein</fullName>
    </submittedName>
</protein>